<feature type="region of interest" description="Disordered" evidence="2">
    <location>
        <begin position="62"/>
        <end position="82"/>
    </location>
</feature>
<gene>
    <name evidence="3" type="ORF">SSLN_LOCUS5933</name>
</gene>
<evidence type="ECO:0000313" key="3">
    <source>
        <dbReference type="EMBL" id="VDL92318.1"/>
    </source>
</evidence>
<name>A0A3P7CHZ9_SCHSO</name>
<dbReference type="EMBL" id="UYSU01033468">
    <property type="protein sequence ID" value="VDL92318.1"/>
    <property type="molecule type" value="Genomic_DNA"/>
</dbReference>
<sequence>MCLNPHRPVNLYCLNYSAVTDLVQRGVQFVVAFVSKVCPSAKDNKESRKDKINAAASNFDLRPTSGSEVSNDPATPMASPCSHHETLSRDLFLHPAFSLLVTALLKAVEEANKQIAQIRMTVSALESDVAAKCSEEVRISAELYHLRMRLLQGGGIKYLERQ</sequence>
<dbReference type="AlphaFoldDB" id="A0A3P7CHZ9"/>
<reference evidence="3 4" key="1">
    <citation type="submission" date="2018-11" db="EMBL/GenBank/DDBJ databases">
        <authorList>
            <consortium name="Pathogen Informatics"/>
        </authorList>
    </citation>
    <scope>NUCLEOTIDE SEQUENCE [LARGE SCALE GENOMIC DNA]</scope>
    <source>
        <strain evidence="3 4">NST_G2</strain>
    </source>
</reference>
<evidence type="ECO:0000256" key="1">
    <source>
        <dbReference type="SAM" id="Coils"/>
    </source>
</evidence>
<evidence type="ECO:0000313" key="4">
    <source>
        <dbReference type="Proteomes" id="UP000275846"/>
    </source>
</evidence>
<accession>A0A3P7CHZ9</accession>
<dbReference type="Proteomes" id="UP000275846">
    <property type="component" value="Unassembled WGS sequence"/>
</dbReference>
<evidence type="ECO:0000256" key="2">
    <source>
        <dbReference type="SAM" id="MobiDB-lite"/>
    </source>
</evidence>
<feature type="compositionally biased region" description="Polar residues" evidence="2">
    <location>
        <begin position="64"/>
        <end position="73"/>
    </location>
</feature>
<proteinExistence type="predicted"/>
<keyword evidence="1" id="KW-0175">Coiled coil</keyword>
<feature type="coiled-coil region" evidence="1">
    <location>
        <begin position="101"/>
        <end position="128"/>
    </location>
</feature>
<organism evidence="3 4">
    <name type="scientific">Schistocephalus solidus</name>
    <name type="common">Tapeworm</name>
    <dbReference type="NCBI Taxonomy" id="70667"/>
    <lineage>
        <taxon>Eukaryota</taxon>
        <taxon>Metazoa</taxon>
        <taxon>Spiralia</taxon>
        <taxon>Lophotrochozoa</taxon>
        <taxon>Platyhelminthes</taxon>
        <taxon>Cestoda</taxon>
        <taxon>Eucestoda</taxon>
        <taxon>Diphyllobothriidea</taxon>
        <taxon>Diphyllobothriidae</taxon>
        <taxon>Schistocephalus</taxon>
    </lineage>
</organism>
<protein>
    <submittedName>
        <fullName evidence="3">Uncharacterized protein</fullName>
    </submittedName>
</protein>
<keyword evidence="4" id="KW-1185">Reference proteome</keyword>